<evidence type="ECO:0000313" key="2">
    <source>
        <dbReference type="Proteomes" id="UP000694543"/>
    </source>
</evidence>
<keyword evidence="2" id="KW-1185">Reference proteome</keyword>
<dbReference type="AlphaFoldDB" id="A0A8C3LXQ7"/>
<protein>
    <submittedName>
        <fullName evidence="1">Uncharacterized protein</fullName>
    </submittedName>
</protein>
<dbReference type="Gene3D" id="3.40.50.2300">
    <property type="match status" value="1"/>
</dbReference>
<reference evidence="1" key="1">
    <citation type="submission" date="2025-08" db="UniProtKB">
        <authorList>
            <consortium name="Ensembl"/>
        </authorList>
    </citation>
    <scope>IDENTIFICATION</scope>
</reference>
<sequence length="208" mass="22197">MEQLCPPKAALLCFCSPPCRMWLCTRSCQRTLRATSGTQSLLQSTQRGRDTAVDMGRAPAHTLLLSLVLGCSAAFTDVLLPGPAEPVVNVAVVFGGTSYPLHIRSRLSPQSFLDMPLEIHPITVVVNNTNPSALLTHICNVLASHKIHGIVFEDNVGTEAVAQILDFISSQTQVPIISISGGSAVVLSPKVRLWLPVMWGLGLASGGY</sequence>
<dbReference type="Proteomes" id="UP000694543">
    <property type="component" value="Unplaced"/>
</dbReference>
<dbReference type="Ensembl" id="ENSCPIT00010020316.1">
    <property type="protein sequence ID" value="ENSCPIP00010017072.1"/>
    <property type="gene ID" value="ENSCPIG00010013637.1"/>
</dbReference>
<name>A0A8C3LXQ7_CHRPC</name>
<accession>A0A8C3LXQ7</accession>
<proteinExistence type="predicted"/>
<evidence type="ECO:0000313" key="1">
    <source>
        <dbReference type="Ensembl" id="ENSCPIP00010017072.1"/>
    </source>
</evidence>
<organism evidence="1 2">
    <name type="scientific">Chrysolophus pictus</name>
    <name type="common">Golden pheasant</name>
    <name type="synonym">Phasianus pictus</name>
    <dbReference type="NCBI Taxonomy" id="9089"/>
    <lineage>
        <taxon>Eukaryota</taxon>
        <taxon>Metazoa</taxon>
        <taxon>Chordata</taxon>
        <taxon>Craniata</taxon>
        <taxon>Vertebrata</taxon>
        <taxon>Euteleostomi</taxon>
        <taxon>Archelosauria</taxon>
        <taxon>Archosauria</taxon>
        <taxon>Dinosauria</taxon>
        <taxon>Saurischia</taxon>
        <taxon>Theropoda</taxon>
        <taxon>Coelurosauria</taxon>
        <taxon>Aves</taxon>
        <taxon>Neognathae</taxon>
        <taxon>Galloanserae</taxon>
        <taxon>Galliformes</taxon>
        <taxon>Phasianidae</taxon>
        <taxon>Phasianinae</taxon>
        <taxon>Chrysolophus</taxon>
    </lineage>
</organism>
<reference evidence="1" key="2">
    <citation type="submission" date="2025-09" db="UniProtKB">
        <authorList>
            <consortium name="Ensembl"/>
        </authorList>
    </citation>
    <scope>IDENTIFICATION</scope>
</reference>